<keyword evidence="5 6" id="KW-0472">Membrane</keyword>
<evidence type="ECO:0000256" key="4">
    <source>
        <dbReference type="ARBA" id="ARBA00022989"/>
    </source>
</evidence>
<sequence length="107" mass="11522">MTAAGRLLLAIGTLVFFHAAYSTYEHLSLRKSLGLVGAEAKSMPIDITLETLVSFIVILGGIALTALPLKSVTWASEMRTKSIDEVDSRSNFAPLTHRGQILFASSD</sequence>
<dbReference type="Pfam" id="PF10270">
    <property type="entry name" value="MMgT"/>
    <property type="match status" value="1"/>
</dbReference>
<evidence type="ECO:0000313" key="8">
    <source>
        <dbReference type="Proteomes" id="UP000239563"/>
    </source>
</evidence>
<feature type="transmembrane region" description="Helical" evidence="6">
    <location>
        <begin position="51"/>
        <end position="69"/>
    </location>
</feature>
<keyword evidence="4 6" id="KW-1133">Transmembrane helix</keyword>
<organism evidence="7 8">
    <name type="scientific">Sporisorium reilianum f. sp. reilianum</name>
    <dbReference type="NCBI Taxonomy" id="72559"/>
    <lineage>
        <taxon>Eukaryota</taxon>
        <taxon>Fungi</taxon>
        <taxon>Dikarya</taxon>
        <taxon>Basidiomycota</taxon>
        <taxon>Ustilaginomycotina</taxon>
        <taxon>Ustilaginomycetes</taxon>
        <taxon>Ustilaginales</taxon>
        <taxon>Ustilaginaceae</taxon>
        <taxon>Sporisorium</taxon>
    </lineage>
</organism>
<dbReference type="GO" id="GO:0034975">
    <property type="term" value="P:protein folding in endoplasmic reticulum"/>
    <property type="evidence" value="ECO:0007669"/>
    <property type="project" value="TreeGrafter"/>
</dbReference>
<dbReference type="GO" id="GO:0072546">
    <property type="term" value="C:EMC complex"/>
    <property type="evidence" value="ECO:0007669"/>
    <property type="project" value="TreeGrafter"/>
</dbReference>
<proteinExistence type="inferred from homology"/>
<comment type="similarity">
    <text evidence="2">Belongs to the membrane magnesium transporter (TC 1.A.67) family.</text>
</comment>
<comment type="subcellular location">
    <subcellularLocation>
        <location evidence="1">Endomembrane system</location>
        <topology evidence="1">Multi-pass membrane protein</topology>
    </subcellularLocation>
</comment>
<dbReference type="EMBL" id="LT795058">
    <property type="protein sequence ID" value="SJX62541.1"/>
    <property type="molecule type" value="Genomic_DNA"/>
</dbReference>
<accession>A0A2N8UCK7</accession>
<evidence type="ECO:0000256" key="3">
    <source>
        <dbReference type="ARBA" id="ARBA00022692"/>
    </source>
</evidence>
<evidence type="ECO:0000313" key="7">
    <source>
        <dbReference type="EMBL" id="SJX62541.1"/>
    </source>
</evidence>
<keyword evidence="3 6" id="KW-0812">Transmembrane</keyword>
<dbReference type="PANTHER" id="PTHR28144">
    <property type="entry name" value="ER MEMBRANE PROTEIN COMPLEX SUBUNIT 5"/>
    <property type="match status" value="1"/>
</dbReference>
<gene>
    <name evidence="7" type="ORF">SRS1_13388</name>
</gene>
<protein>
    <submittedName>
        <fullName evidence="7">Related to KRE27-member of a transmembrane complex required for efficient folding of proteins in the ER</fullName>
    </submittedName>
</protein>
<evidence type="ECO:0000256" key="5">
    <source>
        <dbReference type="ARBA" id="ARBA00023136"/>
    </source>
</evidence>
<dbReference type="InterPro" id="IPR053279">
    <property type="entry name" value="EMC_subunit"/>
</dbReference>
<evidence type="ECO:0000256" key="6">
    <source>
        <dbReference type="SAM" id="Phobius"/>
    </source>
</evidence>
<dbReference type="Proteomes" id="UP000239563">
    <property type="component" value="Chromosome V"/>
</dbReference>
<dbReference type="PANTHER" id="PTHR28144:SF1">
    <property type="entry name" value="ER MEMBRANE PROTEIN COMPLEX SUBUNIT 5"/>
    <property type="match status" value="1"/>
</dbReference>
<dbReference type="InterPro" id="IPR018937">
    <property type="entry name" value="MMgT"/>
</dbReference>
<reference evidence="7 8" key="1">
    <citation type="submission" date="2017-02" db="EMBL/GenBank/DDBJ databases">
        <authorList>
            <person name="Peterson S.W."/>
        </authorList>
    </citation>
    <scope>NUCLEOTIDE SEQUENCE [LARGE SCALE GENOMIC DNA]</scope>
    <source>
        <strain evidence="7 8">SRS1_H2-8</strain>
    </source>
</reference>
<name>A0A2N8UCK7_9BASI</name>
<evidence type="ECO:0000256" key="2">
    <source>
        <dbReference type="ARBA" id="ARBA00006109"/>
    </source>
</evidence>
<evidence type="ECO:0000256" key="1">
    <source>
        <dbReference type="ARBA" id="ARBA00004127"/>
    </source>
</evidence>
<dbReference type="AlphaFoldDB" id="A0A2N8UCK7"/>